<evidence type="ECO:0000313" key="2">
    <source>
        <dbReference type="EMBL" id="OSJ28397.1"/>
    </source>
</evidence>
<dbReference type="SUPFAM" id="SSF56281">
    <property type="entry name" value="Metallo-hydrolase/oxidoreductase"/>
    <property type="match status" value="1"/>
</dbReference>
<feature type="domain" description="Metallo-beta-lactamase" evidence="1">
    <location>
        <begin position="107"/>
        <end position="160"/>
    </location>
</feature>
<sequence>MRARIADGELLMMNFSRRDALKISAGLTLTTAAGSFSCLEVAKAGPIEVPTIDKLSVRVLVDSASDIFFKPKDVSGVRTEPGRPADPKRPLHSEWGLSLYLEPQRGDERKTFLLDFGWTPEAINGNMELLKLDASKLDALIISHGHFDHWGGLLGFLERHRRDMPADLTMYAGGEDNFCPRYVKMGGGGDLADFGTLDRRDIAKQNVKVVLCEAPVVIGGQAFTTGRITRSSIEKVLPNSLVGFQLKDGAGCNTSHYLPAEMEGKIVPDEHIHEHATCFNLKDKGLIVISSCGHVGIVNSVRQAMAVSGIDKVHAIMGGFHLGPAPADYLTQVVAEIAKLNPDVLIPMHCSGLNFTQEAQRQMPGKVLTTTTGTRITFGI</sequence>
<dbReference type="EMBL" id="NAFK01000161">
    <property type="protein sequence ID" value="OSJ28397.1"/>
    <property type="molecule type" value="Genomic_DNA"/>
</dbReference>
<protein>
    <submittedName>
        <fullName evidence="2">MBL fold metallo-hydrolase</fullName>
    </submittedName>
</protein>
<dbReference type="Gene3D" id="3.60.15.10">
    <property type="entry name" value="Ribonuclease Z/Hydroxyacylglutathione hydrolase-like"/>
    <property type="match status" value="1"/>
</dbReference>
<proteinExistence type="predicted"/>
<gene>
    <name evidence="2" type="ORF">BST63_16755</name>
</gene>
<dbReference type="InterPro" id="IPR001279">
    <property type="entry name" value="Metallo-B-lactamas"/>
</dbReference>
<dbReference type="InterPro" id="IPR041712">
    <property type="entry name" value="DHPS-like_MBL-fold"/>
</dbReference>
<dbReference type="InterPro" id="IPR036866">
    <property type="entry name" value="RibonucZ/Hydroxyglut_hydro"/>
</dbReference>
<dbReference type="Proteomes" id="UP000193884">
    <property type="component" value="Unassembled WGS sequence"/>
</dbReference>
<dbReference type="PANTHER" id="PTHR13754:SF13">
    <property type="entry name" value="METALLO-BETA-LACTAMASE SUPERFAMILY PROTEIN (AFU_ORTHOLOGUE AFUA_3G07630)"/>
    <property type="match status" value="1"/>
</dbReference>
<accession>A0ABX3X2H7</accession>
<dbReference type="InterPro" id="IPR052926">
    <property type="entry name" value="Metallo-beta-lactamase_dom"/>
</dbReference>
<comment type="caution">
    <text evidence="2">The sequence shown here is derived from an EMBL/GenBank/DDBJ whole genome shotgun (WGS) entry which is preliminary data.</text>
</comment>
<dbReference type="PROSITE" id="PS51318">
    <property type="entry name" value="TAT"/>
    <property type="match status" value="1"/>
</dbReference>
<dbReference type="CDD" id="cd07713">
    <property type="entry name" value="DHPS-like_MBL-fold"/>
    <property type="match status" value="1"/>
</dbReference>
<evidence type="ECO:0000259" key="1">
    <source>
        <dbReference type="Pfam" id="PF00753"/>
    </source>
</evidence>
<keyword evidence="3" id="KW-1185">Reference proteome</keyword>
<reference evidence="2 3" key="1">
    <citation type="submission" date="2017-03" db="EMBL/GenBank/DDBJ databases">
        <title>Whole genome sequences of fourteen strains of Bradyrhizobium canariense and one strain of Bradyrhizobium japonicum isolated from Lupinus (Papilionoideae: Genisteae) species in Algeria.</title>
        <authorList>
            <person name="Crovadore J."/>
            <person name="Chekireb D."/>
            <person name="Brachmann A."/>
            <person name="Chablais R."/>
            <person name="Cochard B."/>
            <person name="Lefort F."/>
        </authorList>
    </citation>
    <scope>NUCLEOTIDE SEQUENCE [LARGE SCALE GENOMIC DNA]</scope>
    <source>
        <strain evidence="2 3">UBMAN05</strain>
    </source>
</reference>
<dbReference type="PANTHER" id="PTHR13754">
    <property type="entry name" value="METALLO-BETA-LACTAMASE SUPERFAMILY PROTEIN"/>
    <property type="match status" value="1"/>
</dbReference>
<evidence type="ECO:0000313" key="3">
    <source>
        <dbReference type="Proteomes" id="UP000193884"/>
    </source>
</evidence>
<dbReference type="InterPro" id="IPR006311">
    <property type="entry name" value="TAT_signal"/>
</dbReference>
<name>A0ABX3X2H7_9BRAD</name>
<dbReference type="Pfam" id="PF00753">
    <property type="entry name" value="Lactamase_B"/>
    <property type="match status" value="1"/>
</dbReference>
<organism evidence="2 3">
    <name type="scientific">Bradyrhizobium canariense</name>
    <dbReference type="NCBI Taxonomy" id="255045"/>
    <lineage>
        <taxon>Bacteria</taxon>
        <taxon>Pseudomonadati</taxon>
        <taxon>Pseudomonadota</taxon>
        <taxon>Alphaproteobacteria</taxon>
        <taxon>Hyphomicrobiales</taxon>
        <taxon>Nitrobacteraceae</taxon>
        <taxon>Bradyrhizobium</taxon>
    </lineage>
</organism>